<comment type="function">
    <text evidence="5">Could be a nuclease involved in processing of the 5'-end of pre-16S rRNA.</text>
</comment>
<dbReference type="GO" id="GO:0004518">
    <property type="term" value="F:nuclease activity"/>
    <property type="evidence" value="ECO:0007669"/>
    <property type="project" value="UniProtKB-KW"/>
</dbReference>
<dbReference type="NCBIfam" id="TIGR00250">
    <property type="entry name" value="RNAse_H_YqgF"/>
    <property type="match status" value="1"/>
</dbReference>
<evidence type="ECO:0000313" key="7">
    <source>
        <dbReference type="EMBL" id="WPU64606.1"/>
    </source>
</evidence>
<dbReference type="CDD" id="cd16964">
    <property type="entry name" value="YqgF"/>
    <property type="match status" value="1"/>
</dbReference>
<organism evidence="7 8">
    <name type="scientific">Peredibacter starrii</name>
    <dbReference type="NCBI Taxonomy" id="28202"/>
    <lineage>
        <taxon>Bacteria</taxon>
        <taxon>Pseudomonadati</taxon>
        <taxon>Bdellovibrionota</taxon>
        <taxon>Bacteriovoracia</taxon>
        <taxon>Bacteriovoracales</taxon>
        <taxon>Bacteriovoracaceae</taxon>
        <taxon>Peredibacter</taxon>
    </lineage>
</organism>
<keyword evidence="4 5" id="KW-0378">Hydrolase</keyword>
<evidence type="ECO:0000256" key="2">
    <source>
        <dbReference type="ARBA" id="ARBA00022517"/>
    </source>
</evidence>
<dbReference type="PANTHER" id="PTHR33317:SF4">
    <property type="entry name" value="POLYNUCLEOTIDYL TRANSFERASE, RIBONUCLEASE H-LIKE SUPERFAMILY PROTEIN"/>
    <property type="match status" value="1"/>
</dbReference>
<keyword evidence="8" id="KW-1185">Reference proteome</keyword>
<dbReference type="PANTHER" id="PTHR33317">
    <property type="entry name" value="POLYNUCLEOTIDYL TRANSFERASE, RIBONUCLEASE H-LIKE SUPERFAMILY PROTEIN"/>
    <property type="match status" value="1"/>
</dbReference>
<dbReference type="Pfam" id="PF03652">
    <property type="entry name" value="RuvX"/>
    <property type="match status" value="1"/>
</dbReference>
<evidence type="ECO:0000313" key="8">
    <source>
        <dbReference type="Proteomes" id="UP001324634"/>
    </source>
</evidence>
<evidence type="ECO:0000256" key="3">
    <source>
        <dbReference type="ARBA" id="ARBA00022722"/>
    </source>
</evidence>
<evidence type="ECO:0000256" key="5">
    <source>
        <dbReference type="HAMAP-Rule" id="MF_00651"/>
    </source>
</evidence>
<name>A0AAX4HNA0_9BACT</name>
<evidence type="ECO:0000256" key="1">
    <source>
        <dbReference type="ARBA" id="ARBA00022490"/>
    </source>
</evidence>
<dbReference type="InterPro" id="IPR005227">
    <property type="entry name" value="YqgF"/>
</dbReference>
<dbReference type="RefSeq" id="WP_321393700.1">
    <property type="nucleotide sequence ID" value="NZ_CP139487.1"/>
</dbReference>
<dbReference type="SUPFAM" id="SSF53098">
    <property type="entry name" value="Ribonuclease H-like"/>
    <property type="match status" value="1"/>
</dbReference>
<keyword evidence="2 5" id="KW-0690">Ribosome biogenesis</keyword>
<dbReference type="Gene3D" id="3.30.420.140">
    <property type="entry name" value="YqgF/RNase H-like domain"/>
    <property type="match status" value="1"/>
</dbReference>
<sequence>MSEFALPTDHPLHLKTVLAMDFGEKFIGVATFCVNRDPFPTPYGRIQNTGPDAVIKELKRIIDDEFVDLIVIGLPHLTDGQKTSTTTKAQNFVNFIREHFTLPIEEQDETLSTFEAESRMKNSPRYNFQVDLKQIDAVAASVILEDFIRRTKHRPGL</sequence>
<dbReference type="EC" id="3.1.-.-" evidence="5"/>
<dbReference type="GO" id="GO:0005829">
    <property type="term" value="C:cytosol"/>
    <property type="evidence" value="ECO:0007669"/>
    <property type="project" value="TreeGrafter"/>
</dbReference>
<feature type="domain" description="YqgF/RNase H-like" evidence="6">
    <location>
        <begin position="15"/>
        <end position="116"/>
    </location>
</feature>
<protein>
    <recommendedName>
        <fullName evidence="5">Putative pre-16S rRNA nuclease</fullName>
        <ecNumber evidence="5">3.1.-.-</ecNumber>
    </recommendedName>
</protein>
<dbReference type="Proteomes" id="UP001324634">
    <property type="component" value="Chromosome"/>
</dbReference>
<dbReference type="InterPro" id="IPR037027">
    <property type="entry name" value="YqgF/RNaseH-like_dom_sf"/>
</dbReference>
<evidence type="ECO:0000256" key="4">
    <source>
        <dbReference type="ARBA" id="ARBA00022801"/>
    </source>
</evidence>
<dbReference type="HAMAP" id="MF_00651">
    <property type="entry name" value="Nuclease_YqgF"/>
    <property type="match status" value="1"/>
</dbReference>
<dbReference type="AlphaFoldDB" id="A0AAX4HNA0"/>
<dbReference type="SMART" id="SM00732">
    <property type="entry name" value="YqgFc"/>
    <property type="match status" value="1"/>
</dbReference>
<reference evidence="7 8" key="1">
    <citation type="submission" date="2023-11" db="EMBL/GenBank/DDBJ databases">
        <title>Peredibacter starrii A3.12.</title>
        <authorList>
            <person name="Mitchell R.J."/>
        </authorList>
    </citation>
    <scope>NUCLEOTIDE SEQUENCE [LARGE SCALE GENOMIC DNA]</scope>
    <source>
        <strain evidence="7 8">A3.12</strain>
    </source>
</reference>
<dbReference type="EMBL" id="CP139487">
    <property type="protein sequence ID" value="WPU64606.1"/>
    <property type="molecule type" value="Genomic_DNA"/>
</dbReference>
<keyword evidence="1 5" id="KW-0963">Cytoplasm</keyword>
<gene>
    <name evidence="7" type="primary">ruvX</name>
    <name evidence="7" type="ORF">SOO65_18085</name>
</gene>
<comment type="subcellular location">
    <subcellularLocation>
        <location evidence="5">Cytoplasm</location>
    </subcellularLocation>
</comment>
<proteinExistence type="inferred from homology"/>
<dbReference type="InterPro" id="IPR012337">
    <property type="entry name" value="RNaseH-like_sf"/>
</dbReference>
<dbReference type="InterPro" id="IPR006641">
    <property type="entry name" value="YqgF/RNaseH-like_dom"/>
</dbReference>
<evidence type="ECO:0000259" key="6">
    <source>
        <dbReference type="SMART" id="SM00732"/>
    </source>
</evidence>
<dbReference type="GO" id="GO:0000967">
    <property type="term" value="P:rRNA 5'-end processing"/>
    <property type="evidence" value="ECO:0007669"/>
    <property type="project" value="UniProtKB-UniRule"/>
</dbReference>
<dbReference type="GO" id="GO:0016788">
    <property type="term" value="F:hydrolase activity, acting on ester bonds"/>
    <property type="evidence" value="ECO:0007669"/>
    <property type="project" value="UniProtKB-UniRule"/>
</dbReference>
<accession>A0AAX4HNA0</accession>
<dbReference type="KEGG" id="psti:SOO65_18085"/>
<keyword evidence="3 5" id="KW-0540">Nuclease</keyword>
<comment type="similarity">
    <text evidence="5">Belongs to the YqgF HJR family.</text>
</comment>